<dbReference type="Proteomes" id="UP001620597">
    <property type="component" value="Unassembled WGS sequence"/>
</dbReference>
<name>A0ABW8NHS3_9GAMM</name>
<accession>A0ABW8NHS3</accession>
<proteinExistence type="predicted"/>
<dbReference type="EMBL" id="JBBKTX010000009">
    <property type="protein sequence ID" value="MFK4752495.1"/>
    <property type="molecule type" value="Genomic_DNA"/>
</dbReference>
<evidence type="ECO:0000313" key="2">
    <source>
        <dbReference type="Proteomes" id="UP001620597"/>
    </source>
</evidence>
<comment type="caution">
    <text evidence="1">The sequence shown here is derived from an EMBL/GenBank/DDBJ whole genome shotgun (WGS) entry which is preliminary data.</text>
</comment>
<keyword evidence="2" id="KW-1185">Reference proteome</keyword>
<gene>
    <name evidence="1" type="ORF">WG929_08760</name>
</gene>
<evidence type="ECO:0000313" key="1">
    <source>
        <dbReference type="EMBL" id="MFK4752495.1"/>
    </source>
</evidence>
<reference evidence="1 2" key="1">
    <citation type="submission" date="2024-03" db="EMBL/GenBank/DDBJ databases">
        <title>High-quality draft genome sequence of Oceanobacter sp. wDCs-4.</title>
        <authorList>
            <person name="Dong C."/>
        </authorList>
    </citation>
    <scope>NUCLEOTIDE SEQUENCE [LARGE SCALE GENOMIC DNA]</scope>
    <source>
        <strain evidence="2">wDCs-4</strain>
    </source>
</reference>
<dbReference type="RefSeq" id="WP_369857978.1">
    <property type="nucleotide sequence ID" value="NZ_JBBKTX010000009.1"/>
</dbReference>
<organism evidence="1 2">
    <name type="scientific">Oceanobacter antarcticus</name>
    <dbReference type="NCBI Taxonomy" id="3133425"/>
    <lineage>
        <taxon>Bacteria</taxon>
        <taxon>Pseudomonadati</taxon>
        <taxon>Pseudomonadota</taxon>
        <taxon>Gammaproteobacteria</taxon>
        <taxon>Oceanospirillales</taxon>
        <taxon>Oceanospirillaceae</taxon>
        <taxon>Oceanobacter</taxon>
    </lineage>
</organism>
<protein>
    <submittedName>
        <fullName evidence="1">Uncharacterized protein</fullName>
    </submittedName>
</protein>
<sequence>MTPEHAASRSAYCLLLARINLPHIQMWQDDQQLDVSPYTKLLNKQTAFLKGELTSRANLERFFAQFSEWRSELTESDTLGWQIVDLCNAALYASTECIFDDACDDIELLNQYVTDIYAQMTELGAETAELKHYFASIQKEFQSQFSSLRHIPVSKDFFVWMAEMDVSLFGVAE</sequence>